<reference evidence="2" key="1">
    <citation type="submission" date="2023-02" db="EMBL/GenBank/DDBJ databases">
        <title>Kitasatospora phosalacinea NBRC 14362.</title>
        <authorList>
            <person name="Ichikawa N."/>
            <person name="Sato H."/>
            <person name="Tonouchi N."/>
        </authorList>
    </citation>
    <scope>NUCLEOTIDE SEQUENCE</scope>
    <source>
        <strain evidence="2">NBRC 14362</strain>
    </source>
</reference>
<evidence type="ECO:0000313" key="3">
    <source>
        <dbReference type="Proteomes" id="UP001165143"/>
    </source>
</evidence>
<dbReference type="Proteomes" id="UP001165143">
    <property type="component" value="Unassembled WGS sequence"/>
</dbReference>
<dbReference type="RefSeq" id="WP_081974181.1">
    <property type="nucleotide sequence ID" value="NZ_BSRX01000005.1"/>
</dbReference>
<evidence type="ECO:0000259" key="1">
    <source>
        <dbReference type="Pfam" id="PF06527"/>
    </source>
</evidence>
<dbReference type="InterPro" id="IPR009492">
    <property type="entry name" value="TniQ"/>
</dbReference>
<accession>A0A9W6PE23</accession>
<name>A0A9W6PE23_9ACTN</name>
<dbReference type="AlphaFoldDB" id="A0A9W6PE23"/>
<feature type="domain" description="TniQ" evidence="1">
    <location>
        <begin position="24"/>
        <end position="155"/>
    </location>
</feature>
<sequence length="321" mass="35401">MPHCPRRRNHLFTGPVVPRRLAAVPAPLPNESLTSWLHAMARGYELPLRALLESLGLRWLGSGQLDVRTTRLTAGLAQSEAEHLSHATGLDLEDLAAMTIQGIRPDSFYDRAGYRPGPGSVQAFCPACLRENAGRWFLDWLEPHTVMCPVHQRYLAAVCSACGTPLRVSRTKDLDPAWCTGTLNIPDHELRLPTGIMADPPRCDRYLGAAHVRRAGDPTAARMQQALRSMPAGVGNSRMPVDRQLTHDYQVLAHLLWRYSRLLAFDTPCSAVLSRFQPPGGEKRLRTGTCTCQDSDDQFVLARAGPGTRCLIDSARRPSSA</sequence>
<protein>
    <recommendedName>
        <fullName evidence="1">TniQ domain-containing protein</fullName>
    </recommendedName>
</protein>
<evidence type="ECO:0000313" key="2">
    <source>
        <dbReference type="EMBL" id="GLW53238.1"/>
    </source>
</evidence>
<proteinExistence type="predicted"/>
<comment type="caution">
    <text evidence="2">The sequence shown here is derived from an EMBL/GenBank/DDBJ whole genome shotgun (WGS) entry which is preliminary data.</text>
</comment>
<dbReference type="Pfam" id="PF06527">
    <property type="entry name" value="TniQ"/>
    <property type="match status" value="1"/>
</dbReference>
<gene>
    <name evidence="2" type="ORF">Kpho01_12490</name>
</gene>
<organism evidence="2 3">
    <name type="scientific">Kitasatospora phosalacinea</name>
    <dbReference type="NCBI Taxonomy" id="2065"/>
    <lineage>
        <taxon>Bacteria</taxon>
        <taxon>Bacillati</taxon>
        <taxon>Actinomycetota</taxon>
        <taxon>Actinomycetes</taxon>
        <taxon>Kitasatosporales</taxon>
        <taxon>Streptomycetaceae</taxon>
        <taxon>Kitasatospora</taxon>
    </lineage>
</organism>
<dbReference type="EMBL" id="BSRX01000005">
    <property type="protein sequence ID" value="GLW53238.1"/>
    <property type="molecule type" value="Genomic_DNA"/>
</dbReference>